<comment type="caution">
    <text evidence="1">The sequence shown here is derived from an EMBL/GenBank/DDBJ whole genome shotgun (WGS) entry which is preliminary data.</text>
</comment>
<keyword evidence="1" id="KW-0808">Transferase</keyword>
<protein>
    <submittedName>
        <fullName evidence="1">Glycosyltransferase family 4 protein</fullName>
    </submittedName>
</protein>
<dbReference type="AlphaFoldDB" id="A0A6I7MD49"/>
<name>A0A6I7MD49_BACT4</name>
<accession>A0A6I7MD49</accession>
<sequence length="410" mass="47383">MNNYPHILLFGHSFNNYTGMGITLTNLFADWPKENIVVWAEGIEPELCDAIRPCAKYIGSTKSLSDEARAKRKLTIRDKCIDFLRKQYHKTGVQELRANTSITTDQLAEAISFNPDIVFCALGSDFAMKRCENLMDKLPKAKLVLYIVDDWVNTKINTRYFASLWRHKYDKDFRHIMDRASGLLSICQYMTHEYRKMYGKTYYPFHNPVDITKWQALKVQPKYAEDKISILYVGKINADTTSCLLDMSKVVEELNAKGGLFVYDIYSPDYNSKAYLFEGKKDVHVFPPISHEDIPSVMKSYSSLFLPLGFSKQSRTYVRLSMPTKLSEYLASGKPIILYCPEEIALAKYLSDKDCAIMCTNDEANQLREAVAKLQDRNLYNHLVENSLELATHHDVHVVRERFRDIICRF</sequence>
<dbReference type="SUPFAM" id="SSF53756">
    <property type="entry name" value="UDP-Glycosyltransferase/glycogen phosphorylase"/>
    <property type="match status" value="1"/>
</dbReference>
<reference evidence="1 2" key="1">
    <citation type="journal article" date="2019" name="Nat. Med.">
        <title>A library of human gut bacterial isolates paired with longitudinal multiomics data enables mechanistic microbiome research.</title>
        <authorList>
            <person name="Poyet M."/>
            <person name="Groussin M."/>
            <person name="Gibbons S.M."/>
            <person name="Avila-Pacheco J."/>
            <person name="Jiang X."/>
            <person name="Kearney S.M."/>
            <person name="Perrotta A.R."/>
            <person name="Berdy B."/>
            <person name="Zhao S."/>
            <person name="Lieberman T.D."/>
            <person name="Swanson P.K."/>
            <person name="Smith M."/>
            <person name="Roesemann S."/>
            <person name="Alexander J.E."/>
            <person name="Rich S.A."/>
            <person name="Livny J."/>
            <person name="Vlamakis H."/>
            <person name="Clish C."/>
            <person name="Bullock K."/>
            <person name="Deik A."/>
            <person name="Scott J."/>
            <person name="Pierce K.A."/>
            <person name="Xavier R.J."/>
            <person name="Alm E.J."/>
        </authorList>
    </citation>
    <scope>NUCLEOTIDE SEQUENCE [LARGE SCALE GENOMIC DNA]</scope>
    <source>
        <strain evidence="1 2">BIOML-A160</strain>
    </source>
</reference>
<dbReference type="RefSeq" id="WP_143920107.1">
    <property type="nucleotide sequence ID" value="NZ_CAXSXH010000023.1"/>
</dbReference>
<proteinExistence type="predicted"/>
<dbReference type="GO" id="GO:0016740">
    <property type="term" value="F:transferase activity"/>
    <property type="evidence" value="ECO:0007669"/>
    <property type="project" value="UniProtKB-KW"/>
</dbReference>
<organism evidence="1 2">
    <name type="scientific">Bacteroides thetaiotaomicron</name>
    <dbReference type="NCBI Taxonomy" id="818"/>
    <lineage>
        <taxon>Bacteria</taxon>
        <taxon>Pseudomonadati</taxon>
        <taxon>Bacteroidota</taxon>
        <taxon>Bacteroidia</taxon>
        <taxon>Bacteroidales</taxon>
        <taxon>Bacteroidaceae</taxon>
        <taxon>Bacteroides</taxon>
    </lineage>
</organism>
<dbReference type="Gene3D" id="3.40.50.2000">
    <property type="entry name" value="Glycogen Phosphorylase B"/>
    <property type="match status" value="1"/>
</dbReference>
<evidence type="ECO:0000313" key="2">
    <source>
        <dbReference type="Proteomes" id="UP000436825"/>
    </source>
</evidence>
<dbReference type="EMBL" id="WCRW01000020">
    <property type="protein sequence ID" value="KAB4451659.1"/>
    <property type="molecule type" value="Genomic_DNA"/>
</dbReference>
<gene>
    <name evidence="1" type="ORF">GAN75_22190</name>
</gene>
<dbReference type="Proteomes" id="UP000436825">
    <property type="component" value="Unassembled WGS sequence"/>
</dbReference>
<evidence type="ECO:0000313" key="1">
    <source>
        <dbReference type="EMBL" id="KAB4451659.1"/>
    </source>
</evidence>